<reference evidence="3" key="1">
    <citation type="journal article" date="2019" name="Int. J. Syst. Evol. Microbiol.">
        <title>The Global Catalogue of Microorganisms (GCM) 10K type strain sequencing project: providing services to taxonomists for standard genome sequencing and annotation.</title>
        <authorList>
            <consortium name="The Broad Institute Genomics Platform"/>
            <consortium name="The Broad Institute Genome Sequencing Center for Infectious Disease"/>
            <person name="Wu L."/>
            <person name="Ma J."/>
        </authorList>
    </citation>
    <scope>NUCLEOTIDE SEQUENCE [LARGE SCALE GENOMIC DNA]</scope>
    <source>
        <strain evidence="3">CGMCC 1.12923</strain>
    </source>
</reference>
<evidence type="ECO:0000313" key="3">
    <source>
        <dbReference type="Proteomes" id="UP000614272"/>
    </source>
</evidence>
<accession>A0ABQ1RNN7</accession>
<comment type="caution">
    <text evidence="2">The sequence shown here is derived from an EMBL/GenBank/DDBJ whole genome shotgun (WGS) entry which is preliminary data.</text>
</comment>
<feature type="region of interest" description="Disordered" evidence="1">
    <location>
        <begin position="533"/>
        <end position="558"/>
    </location>
</feature>
<gene>
    <name evidence="2" type="ORF">GCM10011357_32840</name>
</gene>
<proteinExistence type="predicted"/>
<name>A0ABQ1RNN7_9ALTE</name>
<protein>
    <submittedName>
        <fullName evidence="2">Uncharacterized protein</fullName>
    </submittedName>
</protein>
<evidence type="ECO:0000256" key="1">
    <source>
        <dbReference type="SAM" id="MobiDB-lite"/>
    </source>
</evidence>
<dbReference type="Proteomes" id="UP000614272">
    <property type="component" value="Unassembled WGS sequence"/>
</dbReference>
<keyword evidence="3" id="KW-1185">Reference proteome</keyword>
<dbReference type="EMBL" id="BMGJ01000016">
    <property type="protein sequence ID" value="GGD75267.1"/>
    <property type="molecule type" value="Genomic_DNA"/>
</dbReference>
<evidence type="ECO:0000313" key="2">
    <source>
        <dbReference type="EMBL" id="GGD75267.1"/>
    </source>
</evidence>
<dbReference type="RefSeq" id="WP_099035959.1">
    <property type="nucleotide sequence ID" value="NZ_BMGJ01000016.1"/>
</dbReference>
<organism evidence="2 3">
    <name type="scientific">Lacimicrobium alkaliphilum</name>
    <dbReference type="NCBI Taxonomy" id="1526571"/>
    <lineage>
        <taxon>Bacteria</taxon>
        <taxon>Pseudomonadati</taxon>
        <taxon>Pseudomonadota</taxon>
        <taxon>Gammaproteobacteria</taxon>
        <taxon>Alteromonadales</taxon>
        <taxon>Alteromonadaceae</taxon>
        <taxon>Lacimicrobium</taxon>
    </lineage>
</organism>
<sequence>MGAGRYLVGYGALCLLMVSFVCSGAQKVDVSGNWEGEIQTYGAKSLQKSIALSLEQAADGKVKGQVFYEDDGCIFAVEGQISAPGNNTPARVDLLEKGALTGVSDGCQHQRITYALGLTPTGNKLKVEGSHLSQLINPEKSFLTRQPENRFSERLKLIETVTSEDKRKPKQWSGAMNTTLLRFLFPAGYASPNHVYVYADQLTVRGYGKCKSSLYSQDGAGSDLKYISDDPECDILPAGHFDISAEDNLKITWRPKAIDAREVVLADQDISLVHQQVLTGEMWHLQDVYNKHGDSHTLSQIASKLLVARQNAYQRFNDIFAMQFPASKYSPEFIGSWEGFIRFSDGKKPDENIEQAALALWSAKSNDRSYILGYLTISEACFYSVYMQDKNGVAMLHGFEQLKRRCSSDLFNFEFPKQPIMSMDTSNTLLRIGPEVRPEGRKGIKQFQAVFHRAKPTPYLMSLLESDQGQSFALPDEVTKALMIAGKVPDENLEKQHDQRMRESAELLAKKAEQIRIQEAEAKQREWARLKKESEYRTAARQSKSGERAYASKPVGDPMPLPKVRGPFDGIPGATFLNAVYQGDRSVVQRINRSYTGKQAAGLKAFFGSYGNKMTDAMADLYKQVRIEDSVAAKYLFEYEKHYRRCLSESPAVFYVTGYQPDMVVTNLLGAEIARHYGGTTKTKYQVNSEFSDVFRQVGKMQPEGVAANITGFLASQSGEDLRKLSLNGVAQMFSKFSCDSPEVKTFEKNLIALF</sequence>